<dbReference type="Gene3D" id="3.60.10.10">
    <property type="entry name" value="Endonuclease/exonuclease/phosphatase"/>
    <property type="match status" value="1"/>
</dbReference>
<dbReference type="Proteomes" id="UP000271162">
    <property type="component" value="Unassembled WGS sequence"/>
</dbReference>
<name>A0A0N4Y6L3_NIPBR</name>
<dbReference type="InterPro" id="IPR005135">
    <property type="entry name" value="Endo/exonuclease/phosphatase"/>
</dbReference>
<feature type="domain" description="Endonuclease/exonuclease/phosphatase" evidence="1">
    <location>
        <begin position="113"/>
        <end position="324"/>
    </location>
</feature>
<accession>A0A0N4Y6L3</accession>
<dbReference type="Pfam" id="PF03372">
    <property type="entry name" value="Exo_endo_phos"/>
    <property type="match status" value="1"/>
</dbReference>
<dbReference type="AlphaFoldDB" id="A0A0N4Y6L3"/>
<evidence type="ECO:0000313" key="2">
    <source>
        <dbReference type="EMBL" id="VDL75321.1"/>
    </source>
</evidence>
<dbReference type="EMBL" id="UYSL01020588">
    <property type="protein sequence ID" value="VDL75321.1"/>
    <property type="molecule type" value="Genomic_DNA"/>
</dbReference>
<dbReference type="OMA" id="RIAEDHQ"/>
<protein>
    <submittedName>
        <fullName evidence="4">Endo/exonuclease/phosphatase domain-containing protein</fullName>
    </submittedName>
</protein>
<organism evidence="4">
    <name type="scientific">Nippostrongylus brasiliensis</name>
    <name type="common">Rat hookworm</name>
    <dbReference type="NCBI Taxonomy" id="27835"/>
    <lineage>
        <taxon>Eukaryota</taxon>
        <taxon>Metazoa</taxon>
        <taxon>Ecdysozoa</taxon>
        <taxon>Nematoda</taxon>
        <taxon>Chromadorea</taxon>
        <taxon>Rhabditida</taxon>
        <taxon>Rhabditina</taxon>
        <taxon>Rhabditomorpha</taxon>
        <taxon>Strongyloidea</taxon>
        <taxon>Heligmosomidae</taxon>
        <taxon>Nippostrongylus</taxon>
    </lineage>
</organism>
<dbReference type="PANTHER" id="PTHR23227:SF67">
    <property type="entry name" value="CRANIOFACIAL DEVELOPMENT PROTEIN 2-LIKE"/>
    <property type="match status" value="1"/>
</dbReference>
<evidence type="ECO:0000313" key="3">
    <source>
        <dbReference type="Proteomes" id="UP000271162"/>
    </source>
</evidence>
<dbReference type="SUPFAM" id="SSF56219">
    <property type="entry name" value="DNase I-like"/>
    <property type="match status" value="1"/>
</dbReference>
<sequence>MSKRRNKLWDIAKSTGGSENWQIYKDYNARFEKSLSKYFAYIEHKLGGVGIPSWKAPAEPLTDFVTKEPEAPMLITVSAQYGSAGPASSQRRRNLRASGYLRKRTRASNLIACTYNCRSVSSAAQLSALIDESQRISYDIIGLSETKRKESLTCTWSDGTAVFLERGRQIQPLEGHRLAVLTAELPKGLDVSVIQVYAPTADRSEEEHEDFYDELGDLVRLQKCSYLVVMGDFNARVGPRKAGEHYIGTNGVKGRNESGERLANFCEMHHLFHGNSQFVKAPAKRWTHVSPNGQHFHELDHILCSRRAITDTGVVPSFSTGSDHGLLRARFHFDRGQIRLARIKSRRPRVSVLNEELVRAAVRKVDFGICADIDEDYEQLTSHLATIARQSRVAAPNHCVRRISEATKSLLARRRNVDRKANHLEFTLLNKLCRQRIAEDHQDFARRKLLKAAVDRASLKKAKRDIAEYRHVIPCLKTPDGPRQSSRAGMESIVSKFHTDLYKSNLRPNRQQPVGEEVLSILPSEVRHAIESMPRGKAPGTDKLSV</sequence>
<dbReference type="PANTHER" id="PTHR23227">
    <property type="entry name" value="BUCENTAUR RELATED"/>
    <property type="match status" value="1"/>
</dbReference>
<proteinExistence type="predicted"/>
<dbReference type="GO" id="GO:0003824">
    <property type="term" value="F:catalytic activity"/>
    <property type="evidence" value="ECO:0007669"/>
    <property type="project" value="InterPro"/>
</dbReference>
<dbReference type="InterPro" id="IPR027124">
    <property type="entry name" value="Swc5/CFDP1/2"/>
</dbReference>
<evidence type="ECO:0000313" key="4">
    <source>
        <dbReference type="WBParaSite" id="NBR_0001173101-mRNA-1"/>
    </source>
</evidence>
<dbReference type="STRING" id="27835.A0A0N4Y6L3"/>
<reference evidence="2 3" key="2">
    <citation type="submission" date="2018-11" db="EMBL/GenBank/DDBJ databases">
        <authorList>
            <consortium name="Pathogen Informatics"/>
        </authorList>
    </citation>
    <scope>NUCLEOTIDE SEQUENCE [LARGE SCALE GENOMIC DNA]</scope>
</reference>
<evidence type="ECO:0000259" key="1">
    <source>
        <dbReference type="Pfam" id="PF03372"/>
    </source>
</evidence>
<dbReference type="CDD" id="cd09076">
    <property type="entry name" value="L1-EN"/>
    <property type="match status" value="1"/>
</dbReference>
<keyword evidence="3" id="KW-1185">Reference proteome</keyword>
<dbReference type="InterPro" id="IPR036691">
    <property type="entry name" value="Endo/exonu/phosph_ase_sf"/>
</dbReference>
<gene>
    <name evidence="2" type="ORF">NBR_LOCUS11732</name>
</gene>
<reference evidence="4" key="1">
    <citation type="submission" date="2017-02" db="UniProtKB">
        <authorList>
            <consortium name="WormBaseParasite"/>
        </authorList>
    </citation>
    <scope>IDENTIFICATION</scope>
</reference>
<dbReference type="WBParaSite" id="NBR_0001173101-mRNA-1">
    <property type="protein sequence ID" value="NBR_0001173101-mRNA-1"/>
    <property type="gene ID" value="NBR_0001173101"/>
</dbReference>